<gene>
    <name evidence="1" type="ORF">JCM16775_p2018</name>
</gene>
<keyword evidence="2" id="KW-1185">Reference proteome</keyword>
<evidence type="ECO:0000313" key="1">
    <source>
        <dbReference type="EMBL" id="BBM39793.1"/>
    </source>
</evidence>
<dbReference type="Proteomes" id="UP000321892">
    <property type="component" value="Plasmid pjcm16775-2 dna"/>
</dbReference>
<protein>
    <submittedName>
        <fullName evidence="1">Uncharacterized protein</fullName>
    </submittedName>
</protein>
<geneLocation type="plasmid" evidence="2">
    <name>pjcm16775-2 dna</name>
</geneLocation>
<name>A0A510JQ59_9FUSO</name>
<dbReference type="AlphaFoldDB" id="A0A510JQ59"/>
<dbReference type="EMBL" id="AP019825">
    <property type="protein sequence ID" value="BBM39793.1"/>
    <property type="molecule type" value="Genomic_DNA"/>
</dbReference>
<sequence>MKKINRKILIDDIRLINSKLNIQEKLVEKFNNSDNRTLKMDLQFKSPRFTEIKKGAEMKKISFELKISNNDYEILNMDSEYIISIMSESSIKDEKEVKRLKNTSQIYYE</sequence>
<dbReference type="RefSeq" id="WP_146968011.1">
    <property type="nucleotide sequence ID" value="NZ_AP019825.1"/>
</dbReference>
<accession>A0A510JQ59</accession>
<organism evidence="1 2">
    <name type="scientific">Leptotrichia hofstadii</name>
    <dbReference type="NCBI Taxonomy" id="157688"/>
    <lineage>
        <taxon>Bacteria</taxon>
        <taxon>Fusobacteriati</taxon>
        <taxon>Fusobacteriota</taxon>
        <taxon>Fusobacteriia</taxon>
        <taxon>Fusobacteriales</taxon>
        <taxon>Leptotrichiaceae</taxon>
        <taxon>Leptotrichia</taxon>
    </lineage>
</organism>
<dbReference type="KEGG" id="lhf:JCM16775_p2018"/>
<reference evidence="1 2" key="1">
    <citation type="submission" date="2019-07" db="EMBL/GenBank/DDBJ databases">
        <title>Complete Genome Sequence of Leptotrichia hofstadii Strain JCM16775.</title>
        <authorList>
            <person name="Watanabe S."/>
            <person name="Cui L."/>
        </authorList>
    </citation>
    <scope>NUCLEOTIDE SEQUENCE [LARGE SCALE GENOMIC DNA]</scope>
    <source>
        <strain evidence="1 2">JCM16775</strain>
        <plasmid evidence="2">pjcm16775-2 dna</plasmid>
    </source>
</reference>
<evidence type="ECO:0000313" key="2">
    <source>
        <dbReference type="Proteomes" id="UP000321892"/>
    </source>
</evidence>
<proteinExistence type="predicted"/>
<keyword evidence="1" id="KW-0614">Plasmid</keyword>